<sequence length="134" mass="15822">MIALTEKEEKEFRIAKVCKICLLSFEENEYHCHIAGKYKQCICFKSNFEINNLSFVPFFFHNLSYDSHFIIRELGFDDKNIHVIPNFSEKYISFSKEVAPIFSIKFFDTFRFMASSLSGLAENLLEDKSRFKET</sequence>
<dbReference type="Proteomes" id="UP000478052">
    <property type="component" value="Unassembled WGS sequence"/>
</dbReference>
<dbReference type="PANTHER" id="PTHR31511">
    <property type="entry name" value="PROTEIN CBG23764"/>
    <property type="match status" value="1"/>
</dbReference>
<dbReference type="SUPFAM" id="SSF53098">
    <property type="entry name" value="Ribonuclease H-like"/>
    <property type="match status" value="1"/>
</dbReference>
<dbReference type="GO" id="GO:0003676">
    <property type="term" value="F:nucleic acid binding"/>
    <property type="evidence" value="ECO:0007669"/>
    <property type="project" value="InterPro"/>
</dbReference>
<name>A0A6G0WU44_APHCR</name>
<organism evidence="1 2">
    <name type="scientific">Aphis craccivora</name>
    <name type="common">Cowpea aphid</name>
    <dbReference type="NCBI Taxonomy" id="307492"/>
    <lineage>
        <taxon>Eukaryota</taxon>
        <taxon>Metazoa</taxon>
        <taxon>Ecdysozoa</taxon>
        <taxon>Arthropoda</taxon>
        <taxon>Hexapoda</taxon>
        <taxon>Insecta</taxon>
        <taxon>Pterygota</taxon>
        <taxon>Neoptera</taxon>
        <taxon>Paraneoptera</taxon>
        <taxon>Hemiptera</taxon>
        <taxon>Sternorrhyncha</taxon>
        <taxon>Aphidomorpha</taxon>
        <taxon>Aphidoidea</taxon>
        <taxon>Aphididae</taxon>
        <taxon>Aphidini</taxon>
        <taxon>Aphis</taxon>
        <taxon>Aphis</taxon>
    </lineage>
</organism>
<reference evidence="1 2" key="1">
    <citation type="submission" date="2019-08" db="EMBL/GenBank/DDBJ databases">
        <title>Whole genome of Aphis craccivora.</title>
        <authorList>
            <person name="Voronova N.V."/>
            <person name="Shulinski R.S."/>
            <person name="Bandarenka Y.V."/>
            <person name="Zhorov D.G."/>
            <person name="Warner D."/>
        </authorList>
    </citation>
    <scope>NUCLEOTIDE SEQUENCE [LARGE SCALE GENOMIC DNA]</scope>
    <source>
        <strain evidence="1">180601</strain>
        <tissue evidence="1">Whole Body</tissue>
    </source>
</reference>
<dbReference type="EMBL" id="VUJU01008417">
    <property type="protein sequence ID" value="KAF0730974.1"/>
    <property type="molecule type" value="Genomic_DNA"/>
</dbReference>
<evidence type="ECO:0000313" key="2">
    <source>
        <dbReference type="Proteomes" id="UP000478052"/>
    </source>
</evidence>
<accession>A0A6G0WU44</accession>
<dbReference type="AlphaFoldDB" id="A0A6G0WU44"/>
<comment type="caution">
    <text evidence="1">The sequence shown here is derived from an EMBL/GenBank/DDBJ whole genome shotgun (WGS) entry which is preliminary data.</text>
</comment>
<proteinExistence type="predicted"/>
<keyword evidence="2" id="KW-1185">Reference proteome</keyword>
<dbReference type="InterPro" id="IPR012337">
    <property type="entry name" value="RNaseH-like_sf"/>
</dbReference>
<dbReference type="Gene3D" id="3.30.420.10">
    <property type="entry name" value="Ribonuclease H-like superfamily/Ribonuclease H"/>
    <property type="match status" value="1"/>
</dbReference>
<evidence type="ECO:0000313" key="1">
    <source>
        <dbReference type="EMBL" id="KAF0730974.1"/>
    </source>
</evidence>
<gene>
    <name evidence="1" type="ORF">FWK35_00029456</name>
</gene>
<dbReference type="OrthoDB" id="6619487at2759"/>
<evidence type="ECO:0008006" key="3">
    <source>
        <dbReference type="Google" id="ProtNLM"/>
    </source>
</evidence>
<dbReference type="PANTHER" id="PTHR31511:SF12">
    <property type="entry name" value="RHO TERMINATION FACTOR N-TERMINAL DOMAIN-CONTAINING PROTEIN"/>
    <property type="match status" value="1"/>
</dbReference>
<protein>
    <recommendedName>
        <fullName evidence="3">DNA-directed DNA polymerase</fullName>
    </recommendedName>
</protein>
<dbReference type="InterPro" id="IPR036397">
    <property type="entry name" value="RNaseH_sf"/>
</dbReference>